<keyword evidence="1" id="KW-0732">Signal</keyword>
<comment type="caution">
    <text evidence="2">The sequence shown here is derived from an EMBL/GenBank/DDBJ whole genome shotgun (WGS) entry which is preliminary data.</text>
</comment>
<dbReference type="AlphaFoldDB" id="A0A841HQJ3"/>
<evidence type="ECO:0000313" key="3">
    <source>
        <dbReference type="Proteomes" id="UP000588068"/>
    </source>
</evidence>
<reference evidence="2 3" key="1">
    <citation type="submission" date="2020-08" db="EMBL/GenBank/DDBJ databases">
        <title>Genomic Encyclopedia of Type Strains, Phase IV (KMG-IV): sequencing the most valuable type-strain genomes for metagenomic binning, comparative biology and taxonomic classification.</title>
        <authorList>
            <person name="Goeker M."/>
        </authorList>
    </citation>
    <scope>NUCLEOTIDE SEQUENCE [LARGE SCALE GENOMIC DNA]</scope>
    <source>
        <strain evidence="2 3">DSM 26723</strain>
    </source>
</reference>
<protein>
    <submittedName>
        <fullName evidence="2">Uncharacterized protein</fullName>
    </submittedName>
</protein>
<dbReference type="RefSeq" id="WP_184334550.1">
    <property type="nucleotide sequence ID" value="NZ_JACHHZ010000005.1"/>
</dbReference>
<keyword evidence="3" id="KW-1185">Reference proteome</keyword>
<evidence type="ECO:0000313" key="2">
    <source>
        <dbReference type="EMBL" id="MBB6095146.1"/>
    </source>
</evidence>
<dbReference type="EMBL" id="JACHHZ010000005">
    <property type="protein sequence ID" value="MBB6095146.1"/>
    <property type="molecule type" value="Genomic_DNA"/>
</dbReference>
<dbReference type="Proteomes" id="UP000588068">
    <property type="component" value="Unassembled WGS sequence"/>
</dbReference>
<gene>
    <name evidence="2" type="ORF">HNQ60_004036</name>
</gene>
<feature type="signal peptide" evidence="1">
    <location>
        <begin position="1"/>
        <end position="20"/>
    </location>
</feature>
<feature type="chain" id="PRO_5032765561" evidence="1">
    <location>
        <begin position="21"/>
        <end position="121"/>
    </location>
</feature>
<sequence length="121" mass="12539">MREAHLSSVLLFALAWPALATEPVQSVSVSENVEAADSFGEALSSSTLESLRGGDQDIVDNVIHITGEVTDNSATNVATGHNSINEGSFANASGLTTVVQNTGANVLIQSATILNIQFVDP</sequence>
<accession>A0A841HQJ3</accession>
<evidence type="ECO:0000256" key="1">
    <source>
        <dbReference type="SAM" id="SignalP"/>
    </source>
</evidence>
<name>A0A841HQJ3_9GAMM</name>
<organism evidence="2 3">
    <name type="scientific">Povalibacter uvarum</name>
    <dbReference type="NCBI Taxonomy" id="732238"/>
    <lineage>
        <taxon>Bacteria</taxon>
        <taxon>Pseudomonadati</taxon>
        <taxon>Pseudomonadota</taxon>
        <taxon>Gammaproteobacteria</taxon>
        <taxon>Steroidobacterales</taxon>
        <taxon>Steroidobacteraceae</taxon>
        <taxon>Povalibacter</taxon>
    </lineage>
</organism>
<proteinExistence type="predicted"/>